<sequence>MIQLNDCLSKMCLERKWGGIQAASSQFQTMTVSNGSVERLFSFYHRQTCPFLGRNIDYTTLDQMANIYVEKIHIITFHENESDENESYDHNLSELHSSGTYNIYTKINFQVLIMYMFLKLMRHLRRIQINTWSKKTQPMTQKSYILRTIAQKTQGQCVFWVKKDAKTHLN</sequence>
<comment type="caution">
    <text evidence="1">The sequence shown here is derived from an EMBL/GenBank/DDBJ whole genome shotgun (WGS) entry which is preliminary data.</text>
</comment>
<gene>
    <name evidence="1" type="ORF">HINF_LOCUS1400</name>
</gene>
<organism evidence="1 2">
    <name type="scientific">Hexamita inflata</name>
    <dbReference type="NCBI Taxonomy" id="28002"/>
    <lineage>
        <taxon>Eukaryota</taxon>
        <taxon>Metamonada</taxon>
        <taxon>Diplomonadida</taxon>
        <taxon>Hexamitidae</taxon>
        <taxon>Hexamitinae</taxon>
        <taxon>Hexamita</taxon>
    </lineage>
</organism>
<name>A0ABP1GH59_9EUKA</name>
<proteinExistence type="predicted"/>
<evidence type="ECO:0000313" key="1">
    <source>
        <dbReference type="EMBL" id="CAL5971460.1"/>
    </source>
</evidence>
<dbReference type="Proteomes" id="UP001642409">
    <property type="component" value="Unassembled WGS sequence"/>
</dbReference>
<accession>A0ABP1GH59</accession>
<evidence type="ECO:0000313" key="2">
    <source>
        <dbReference type="Proteomes" id="UP001642409"/>
    </source>
</evidence>
<keyword evidence="2" id="KW-1185">Reference proteome</keyword>
<reference evidence="1 2" key="1">
    <citation type="submission" date="2024-07" db="EMBL/GenBank/DDBJ databases">
        <authorList>
            <person name="Akdeniz Z."/>
        </authorList>
    </citation>
    <scope>NUCLEOTIDE SEQUENCE [LARGE SCALE GENOMIC DNA]</scope>
</reference>
<dbReference type="EMBL" id="CAXDID020000002">
    <property type="protein sequence ID" value="CAL5971460.1"/>
    <property type="molecule type" value="Genomic_DNA"/>
</dbReference>
<protein>
    <submittedName>
        <fullName evidence="1">Hypothetical_protein</fullName>
    </submittedName>
</protein>